<dbReference type="CDD" id="cd05239">
    <property type="entry name" value="GDP_FS_SDR_e"/>
    <property type="match status" value="1"/>
</dbReference>
<dbReference type="InterPro" id="IPR036291">
    <property type="entry name" value="NAD(P)-bd_dom_sf"/>
</dbReference>
<dbReference type="UniPathway" id="UPA00128">
    <property type="reaction ID" value="UER00191"/>
</dbReference>
<organism evidence="11 12">
    <name type="scientific">Roseivirga misakiensis</name>
    <dbReference type="NCBI Taxonomy" id="1563681"/>
    <lineage>
        <taxon>Bacteria</taxon>
        <taxon>Pseudomonadati</taxon>
        <taxon>Bacteroidota</taxon>
        <taxon>Cytophagia</taxon>
        <taxon>Cytophagales</taxon>
        <taxon>Roseivirgaceae</taxon>
        <taxon>Roseivirga</taxon>
    </lineage>
</organism>
<dbReference type="GO" id="GO:0050577">
    <property type="term" value="F:GDP-L-fucose synthase activity"/>
    <property type="evidence" value="ECO:0007669"/>
    <property type="project" value="UniProtKB-UniRule"/>
</dbReference>
<comment type="pathway">
    <text evidence="1 9">Nucleotide-sugar biosynthesis; GDP-L-fucose biosynthesis via de novo pathway; GDP-L-fucose from GDP-alpha-D-mannose: step 2/2.</text>
</comment>
<dbReference type="OrthoDB" id="9811425at2"/>
<evidence type="ECO:0000256" key="5">
    <source>
        <dbReference type="ARBA" id="ARBA00023002"/>
    </source>
</evidence>
<feature type="binding site" evidence="9">
    <location>
        <position position="270"/>
    </location>
    <ligand>
        <name>substrate</name>
    </ligand>
</feature>
<feature type="binding site" evidence="9">
    <location>
        <begin position="106"/>
        <end position="109"/>
    </location>
    <ligand>
        <name>NADP(+)</name>
        <dbReference type="ChEBI" id="CHEBI:58349"/>
    </ligand>
</feature>
<dbReference type="GO" id="GO:0016853">
    <property type="term" value="F:isomerase activity"/>
    <property type="evidence" value="ECO:0007669"/>
    <property type="project" value="UniProtKB-KW"/>
</dbReference>
<keyword evidence="5 9" id="KW-0560">Oxidoreductase</keyword>
<dbReference type="GO" id="GO:0070401">
    <property type="term" value="F:NADP+ binding"/>
    <property type="evidence" value="ECO:0007669"/>
    <property type="project" value="UniProtKB-UniRule"/>
</dbReference>
<comment type="catalytic activity">
    <reaction evidence="8 9">
        <text>GDP-beta-L-fucose + NADP(+) = GDP-4-dehydro-alpha-D-rhamnose + NADPH + H(+)</text>
        <dbReference type="Rhea" id="RHEA:18885"/>
        <dbReference type="ChEBI" id="CHEBI:15378"/>
        <dbReference type="ChEBI" id="CHEBI:57273"/>
        <dbReference type="ChEBI" id="CHEBI:57783"/>
        <dbReference type="ChEBI" id="CHEBI:57964"/>
        <dbReference type="ChEBI" id="CHEBI:58349"/>
        <dbReference type="EC" id="1.1.1.271"/>
    </reaction>
</comment>
<evidence type="ECO:0000256" key="9">
    <source>
        <dbReference type="HAMAP-Rule" id="MF_00956"/>
    </source>
</evidence>
<dbReference type="Pfam" id="PF01370">
    <property type="entry name" value="Epimerase"/>
    <property type="match status" value="1"/>
</dbReference>
<dbReference type="InterPro" id="IPR001509">
    <property type="entry name" value="Epimerase_deHydtase"/>
</dbReference>
<reference evidence="11 12" key="1">
    <citation type="submission" date="2016-08" db="EMBL/GenBank/DDBJ databases">
        <title>Draft genome of Fabibacter sp. strain SK-8.</title>
        <authorList>
            <person name="Wong S.-K."/>
            <person name="Hamasaki K."/>
            <person name="Yoshizawa S."/>
        </authorList>
    </citation>
    <scope>NUCLEOTIDE SEQUENCE [LARGE SCALE GENOMIC DNA]</scope>
    <source>
        <strain evidence="11 12">SK-8</strain>
    </source>
</reference>
<proteinExistence type="inferred from homology"/>
<evidence type="ECO:0000256" key="6">
    <source>
        <dbReference type="ARBA" id="ARBA00023235"/>
    </source>
</evidence>
<evidence type="ECO:0000259" key="10">
    <source>
        <dbReference type="Pfam" id="PF01370"/>
    </source>
</evidence>
<comment type="caution">
    <text evidence="11">The sequence shown here is derived from an EMBL/GenBank/DDBJ whole genome shotgun (WGS) entry which is preliminary data.</text>
</comment>
<feature type="binding site" evidence="9">
    <location>
        <position position="210"/>
    </location>
    <ligand>
        <name>substrate</name>
    </ligand>
</feature>
<evidence type="ECO:0000256" key="1">
    <source>
        <dbReference type="ARBA" id="ARBA00004883"/>
    </source>
</evidence>
<feature type="binding site" evidence="9">
    <location>
        <begin position="11"/>
        <end position="17"/>
    </location>
    <ligand>
        <name>NADP(+)</name>
        <dbReference type="ChEBI" id="CHEBI:58349"/>
    </ligand>
</feature>
<dbReference type="SUPFAM" id="SSF51735">
    <property type="entry name" value="NAD(P)-binding Rossmann-fold domains"/>
    <property type="match status" value="1"/>
</dbReference>
<evidence type="ECO:0000256" key="2">
    <source>
        <dbReference type="ARBA" id="ARBA00005959"/>
    </source>
</evidence>
<keyword evidence="4 9" id="KW-0521">NADP</keyword>
<feature type="site" description="Important for catalytic activity" evidence="9">
    <location>
        <position position="108"/>
    </location>
</feature>
<dbReference type="PANTHER" id="PTHR43238">
    <property type="entry name" value="GDP-L-FUCOSE SYNTHASE"/>
    <property type="match status" value="1"/>
</dbReference>
<feature type="domain" description="NAD-dependent epimerase/dehydratase" evidence="10">
    <location>
        <begin position="7"/>
        <end position="238"/>
    </location>
</feature>
<keyword evidence="7 9" id="KW-0511">Multifunctional enzyme</keyword>
<dbReference type="STRING" id="1563681.BFP71_03745"/>
<dbReference type="EMBL" id="MDGQ01000003">
    <property type="protein sequence ID" value="OEK06784.1"/>
    <property type="molecule type" value="Genomic_DNA"/>
</dbReference>
<sequence length="313" mass="35268">MEKQAKIFVAGHRGMVGGAIVNRLSELGYENLIVRTRQELNLLDQHSVEQFFLKEKPDYVFMAAAKVGGIMANNTFRADFLYENVTLTTNVIHSAYEAGCKKLLFLGSSCIYPKFAAQPIQEDSLLTGELEPTNEPYALAKIMGIKLCETYRDQYGCDFISVMPTNLYGKGDNYNLKTSHVLPALIRKFHEARAEGKPQVELWGSGSPKREFLNAQDLADACIYIMNNYSDRARVNVGVGEDLSIKELAEMVRDIVGYEGNIVWDISKPDGTPRKVLDVKRLHAMGWKNKIGLREGIQMTYEDFLENIDSYSI</sequence>
<feature type="binding site" evidence="9">
    <location>
        <position position="203"/>
    </location>
    <ligand>
        <name>substrate</name>
    </ligand>
</feature>
<feature type="active site" description="Proton donor/acceptor" evidence="9">
    <location>
        <position position="137"/>
    </location>
</feature>
<name>A0A1E5T5W4_9BACT</name>
<comment type="function">
    <text evidence="9">Catalyzes the two-step NADP-dependent conversion of GDP-4-dehydro-6-deoxy-D-mannose to GDP-fucose, involving an epimerase and a reductase reaction.</text>
</comment>
<feature type="site" description="Important for catalytic activity" evidence="9">
    <location>
        <position position="110"/>
    </location>
</feature>
<evidence type="ECO:0000256" key="3">
    <source>
        <dbReference type="ARBA" id="ARBA00012371"/>
    </source>
</evidence>
<gene>
    <name evidence="9" type="primary">fcl</name>
    <name evidence="11" type="ORF">BFP71_03745</name>
</gene>
<feature type="binding site" evidence="9">
    <location>
        <begin position="164"/>
        <end position="167"/>
    </location>
    <ligand>
        <name>NADP(+)</name>
        <dbReference type="ChEBI" id="CHEBI:58349"/>
    </ligand>
</feature>
<keyword evidence="6 9" id="KW-0413">Isomerase</keyword>
<evidence type="ECO:0000313" key="11">
    <source>
        <dbReference type="EMBL" id="OEK06784.1"/>
    </source>
</evidence>
<dbReference type="InterPro" id="IPR028614">
    <property type="entry name" value="GDP_fucose/colitose_synth"/>
</dbReference>
<dbReference type="FunFam" id="3.40.50.720:FF:000101">
    <property type="entry name" value="GDP-L-fucose synthase"/>
    <property type="match status" value="1"/>
</dbReference>
<evidence type="ECO:0000256" key="8">
    <source>
        <dbReference type="ARBA" id="ARBA00051935"/>
    </source>
</evidence>
<feature type="binding site" evidence="9">
    <location>
        <position position="141"/>
    </location>
    <ligand>
        <name>NADP(+)</name>
        <dbReference type="ChEBI" id="CHEBI:58349"/>
    </ligand>
</feature>
<accession>A0A1E5T5W4</accession>
<dbReference type="Gene3D" id="3.40.50.720">
    <property type="entry name" value="NAD(P)-binding Rossmann-like Domain"/>
    <property type="match status" value="1"/>
</dbReference>
<dbReference type="GO" id="GO:0042351">
    <property type="term" value="P:'de novo' GDP-L-fucose biosynthetic process"/>
    <property type="evidence" value="ECO:0007669"/>
    <property type="project" value="UniProtKB-UniRule"/>
</dbReference>
<feature type="binding site" evidence="9">
    <location>
        <position position="180"/>
    </location>
    <ligand>
        <name>NADP(+)</name>
        <dbReference type="ChEBI" id="CHEBI:58349"/>
    </ligand>
</feature>
<dbReference type="EC" id="1.1.1.271" evidence="3 9"/>
<keyword evidence="12" id="KW-1185">Reference proteome</keyword>
<dbReference type="RefSeq" id="WP_069834096.1">
    <property type="nucleotide sequence ID" value="NZ_MDGQ01000003.1"/>
</dbReference>
<comment type="similarity">
    <text evidence="2 9">Belongs to the NAD(P)-dependent epimerase/dehydratase family. Fucose synthase subfamily.</text>
</comment>
<dbReference type="HAMAP" id="MF_00956">
    <property type="entry name" value="GDP_fucose_synth"/>
    <property type="match status" value="1"/>
</dbReference>
<dbReference type="Gene3D" id="3.90.25.10">
    <property type="entry name" value="UDP-galactose 4-epimerase, domain 1"/>
    <property type="match status" value="1"/>
</dbReference>
<dbReference type="Proteomes" id="UP000095552">
    <property type="component" value="Unassembled WGS sequence"/>
</dbReference>
<evidence type="ECO:0000256" key="7">
    <source>
        <dbReference type="ARBA" id="ARBA00023268"/>
    </source>
</evidence>
<evidence type="ECO:0000256" key="4">
    <source>
        <dbReference type="ARBA" id="ARBA00022857"/>
    </source>
</evidence>
<feature type="binding site" evidence="9">
    <location>
        <position position="188"/>
    </location>
    <ligand>
        <name>substrate</name>
    </ligand>
</feature>
<dbReference type="PANTHER" id="PTHR43238:SF1">
    <property type="entry name" value="GDP-L-FUCOSE SYNTHASE"/>
    <property type="match status" value="1"/>
</dbReference>
<dbReference type="AlphaFoldDB" id="A0A1E5T5W4"/>
<evidence type="ECO:0000313" key="12">
    <source>
        <dbReference type="Proteomes" id="UP000095552"/>
    </source>
</evidence>
<protein>
    <recommendedName>
        <fullName evidence="3 9">GDP-L-fucose synthase</fullName>
        <ecNumber evidence="3 9">1.1.1.271</ecNumber>
    </recommendedName>
    <alternativeName>
        <fullName evidence="9">GDP-4-keto-6-deoxy-D-mannose-3,5-epimerase-4-reductase</fullName>
    </alternativeName>
</protein>